<evidence type="ECO:0000313" key="3">
    <source>
        <dbReference type="Proteomes" id="UP001632037"/>
    </source>
</evidence>
<organism evidence="2 3">
    <name type="scientific">Phytophthora oleae</name>
    <dbReference type="NCBI Taxonomy" id="2107226"/>
    <lineage>
        <taxon>Eukaryota</taxon>
        <taxon>Sar</taxon>
        <taxon>Stramenopiles</taxon>
        <taxon>Oomycota</taxon>
        <taxon>Peronosporomycetes</taxon>
        <taxon>Peronosporales</taxon>
        <taxon>Peronosporaceae</taxon>
        <taxon>Phytophthora</taxon>
    </lineage>
</organism>
<protein>
    <recommendedName>
        <fullName evidence="4">PiggyBac transposable element-derived protein domain-containing protein</fullName>
    </recommendedName>
</protein>
<accession>A0ABD3G4F3</accession>
<dbReference type="Proteomes" id="UP001632037">
    <property type="component" value="Unassembled WGS sequence"/>
</dbReference>
<evidence type="ECO:0008006" key="4">
    <source>
        <dbReference type="Google" id="ProtNLM"/>
    </source>
</evidence>
<keyword evidence="3" id="KW-1185">Reference proteome</keyword>
<name>A0ABD3G4F3_9STRA</name>
<feature type="region of interest" description="Disordered" evidence="1">
    <location>
        <begin position="1"/>
        <end position="31"/>
    </location>
</feature>
<evidence type="ECO:0000256" key="1">
    <source>
        <dbReference type="SAM" id="MobiDB-lite"/>
    </source>
</evidence>
<dbReference type="AlphaFoldDB" id="A0ABD3G4F3"/>
<gene>
    <name evidence="2" type="ORF">V7S43_001527</name>
</gene>
<proteinExistence type="predicted"/>
<reference evidence="2 3" key="1">
    <citation type="submission" date="2024-09" db="EMBL/GenBank/DDBJ databases">
        <title>Genome sequencing and assembly of Phytophthora oleae, isolate VK10A, causative agent of rot of olive drupes.</title>
        <authorList>
            <person name="Conti Taguali S."/>
            <person name="Riolo M."/>
            <person name="La Spada F."/>
            <person name="Cacciola S.O."/>
            <person name="Dionisio G."/>
        </authorList>
    </citation>
    <scope>NUCLEOTIDE SEQUENCE [LARGE SCALE GENOMIC DNA]</scope>
    <source>
        <strain evidence="2 3">VK10A</strain>
    </source>
</reference>
<evidence type="ECO:0000313" key="2">
    <source>
        <dbReference type="EMBL" id="KAL3673838.1"/>
    </source>
</evidence>
<comment type="caution">
    <text evidence="2">The sequence shown here is derived from an EMBL/GenBank/DDBJ whole genome shotgun (WGS) entry which is preliminary data.</text>
</comment>
<dbReference type="EMBL" id="JBIMZQ010000002">
    <property type="protein sequence ID" value="KAL3673838.1"/>
    <property type="molecule type" value="Genomic_DNA"/>
</dbReference>
<sequence>MVSTRLSEKKRRSSTASTQGENKKHKSPSVSVVNVPDASPMGHFCQILELGSAFIWDYLSSSDVLTLLNTLPGELSEGFANKVTLKEIQSFVVENKTHLGRKCGCDWMRRRDFIPRSKDTCMDASPYVLDENLPILRVPGGPRAFLNALVLTKKLMEQVTRQDRNAATFAPVICPLVSEKKKLRLAECTESDVKRVLNEIYRNTGTRFFKEFKGKRGRSDTDFLDYHWDRIKDYGCGYCNATTPPKKKSGLYRIRAFKKIRSNCSAVYRPLKVAMTKNLQFVRFVPRPRGAQDHGAYEGLAAGITENGILCGVYLVTGHQP</sequence>